<dbReference type="PROSITE" id="PS51257">
    <property type="entry name" value="PROKAR_LIPOPROTEIN"/>
    <property type="match status" value="1"/>
</dbReference>
<name>A0A1G9MVP9_9ACTN</name>
<comment type="similarity">
    <text evidence="1 4">Belongs to the PstS family.</text>
</comment>
<feature type="signal peptide" evidence="7">
    <location>
        <begin position="1"/>
        <end position="18"/>
    </location>
</feature>
<protein>
    <recommendedName>
        <fullName evidence="4">Phosphate-binding protein</fullName>
    </recommendedName>
</protein>
<dbReference type="PIRSF" id="PIRSF002756">
    <property type="entry name" value="PstS"/>
    <property type="match status" value="1"/>
</dbReference>
<evidence type="ECO:0000256" key="2">
    <source>
        <dbReference type="ARBA" id="ARBA00022448"/>
    </source>
</evidence>
<dbReference type="Proteomes" id="UP000199475">
    <property type="component" value="Unassembled WGS sequence"/>
</dbReference>
<dbReference type="EMBL" id="FNGP01000006">
    <property type="protein sequence ID" value="SDL78101.1"/>
    <property type="molecule type" value="Genomic_DNA"/>
</dbReference>
<dbReference type="Gene3D" id="3.40.190.10">
    <property type="entry name" value="Periplasmic binding protein-like II"/>
    <property type="match status" value="2"/>
</dbReference>
<feature type="domain" description="PBP" evidence="8">
    <location>
        <begin position="55"/>
        <end position="351"/>
    </location>
</feature>
<evidence type="ECO:0000256" key="5">
    <source>
        <dbReference type="PIRSR" id="PIRSR002756-1"/>
    </source>
</evidence>
<feature type="binding site" evidence="5">
    <location>
        <begin position="69"/>
        <end position="71"/>
    </location>
    <ligand>
        <name>phosphate</name>
        <dbReference type="ChEBI" id="CHEBI:43474"/>
    </ligand>
</feature>
<reference evidence="9 10" key="1">
    <citation type="submission" date="2016-10" db="EMBL/GenBank/DDBJ databases">
        <authorList>
            <person name="de Groot N.N."/>
        </authorList>
    </citation>
    <scope>NUCLEOTIDE SEQUENCE [LARGE SCALE GENOMIC DNA]</scope>
    <source>
        <strain evidence="9 10">CGMCC 1.9159</strain>
    </source>
</reference>
<evidence type="ECO:0000256" key="4">
    <source>
        <dbReference type="PIRNR" id="PIRNR002756"/>
    </source>
</evidence>
<dbReference type="CDD" id="cd13565">
    <property type="entry name" value="PBP2_PstS"/>
    <property type="match status" value="1"/>
</dbReference>
<dbReference type="PANTHER" id="PTHR42996">
    <property type="entry name" value="PHOSPHATE-BINDING PROTEIN PSTS"/>
    <property type="match status" value="1"/>
</dbReference>
<proteinExistence type="inferred from homology"/>
<dbReference type="InterPro" id="IPR024370">
    <property type="entry name" value="PBP_domain"/>
</dbReference>
<evidence type="ECO:0000313" key="10">
    <source>
        <dbReference type="Proteomes" id="UP000199475"/>
    </source>
</evidence>
<feature type="binding site" evidence="5">
    <location>
        <position position="99"/>
    </location>
    <ligand>
        <name>phosphate</name>
        <dbReference type="ChEBI" id="CHEBI:43474"/>
    </ligand>
</feature>
<evidence type="ECO:0000313" key="9">
    <source>
        <dbReference type="EMBL" id="SDL78101.1"/>
    </source>
</evidence>
<keyword evidence="7" id="KW-0732">Signal</keyword>
<dbReference type="GO" id="GO:0035435">
    <property type="term" value="P:phosphate ion transmembrane transport"/>
    <property type="evidence" value="ECO:0007669"/>
    <property type="project" value="InterPro"/>
</dbReference>
<evidence type="ECO:0000259" key="8">
    <source>
        <dbReference type="Pfam" id="PF12849"/>
    </source>
</evidence>
<keyword evidence="10" id="KW-1185">Reference proteome</keyword>
<evidence type="ECO:0000256" key="6">
    <source>
        <dbReference type="SAM" id="MobiDB-lite"/>
    </source>
</evidence>
<dbReference type="STRING" id="686624.SAMN04488242_2772"/>
<dbReference type="PANTHER" id="PTHR42996:SF1">
    <property type="entry name" value="PHOSPHATE-BINDING PROTEIN PSTS"/>
    <property type="match status" value="1"/>
</dbReference>
<dbReference type="RefSeq" id="WP_093253384.1">
    <property type="nucleotide sequence ID" value="NZ_FNGP01000006.1"/>
</dbReference>
<dbReference type="GO" id="GO:0042301">
    <property type="term" value="F:phosphate ion binding"/>
    <property type="evidence" value="ECO:0007669"/>
    <property type="project" value="InterPro"/>
</dbReference>
<evidence type="ECO:0000256" key="1">
    <source>
        <dbReference type="ARBA" id="ARBA00008725"/>
    </source>
</evidence>
<dbReference type="SUPFAM" id="SSF53850">
    <property type="entry name" value="Periplasmic binding protein-like II"/>
    <property type="match status" value="1"/>
</dbReference>
<sequence length="383" mass="38771">MKLRAVAALGLTAALALTACGGDATEEATNAETTAAAEETSAAADESSAAAEETAAGSDLSGELAGMGSSAMRVAQDAWTAAFMAENPGVTVSYAAEGSGAGREGIQNGSVQFAGSDRAFRVDENQAGAFASCAADSHVLNLPVYISPIAVIFNLEGVESLNMDAATVAGVFKGDIAKWNDPAIAALNEGVELPDEFITIVHRADDSGTTENFTDYLSQAAPEVWDAEADGMWPYEGGQPAPQTDGVKNAVASGQGTIGYVDASAADGVGIVSIGSEGNFFAPEPEAAAAAVEASPMVEGTPENDLALELDRQSTEGYPISLVAYAIACQNYEDQATADLVKGYLTFISSEAGQSLAAEQAGSAALSAGLRDQVAASIESINA</sequence>
<dbReference type="GO" id="GO:0043190">
    <property type="term" value="C:ATP-binding cassette (ABC) transporter complex"/>
    <property type="evidence" value="ECO:0007669"/>
    <property type="project" value="InterPro"/>
</dbReference>
<keyword evidence="2 4" id="KW-0813">Transport</keyword>
<organism evidence="9 10">
    <name type="scientific">Tessaracoccus oleiagri</name>
    <dbReference type="NCBI Taxonomy" id="686624"/>
    <lineage>
        <taxon>Bacteria</taxon>
        <taxon>Bacillati</taxon>
        <taxon>Actinomycetota</taxon>
        <taxon>Actinomycetes</taxon>
        <taxon>Propionibacteriales</taxon>
        <taxon>Propionibacteriaceae</taxon>
        <taxon>Tessaracoccus</taxon>
    </lineage>
</organism>
<dbReference type="InterPro" id="IPR050962">
    <property type="entry name" value="Phosphate-bind_PstS"/>
</dbReference>
<gene>
    <name evidence="9" type="ORF">SAMN04488242_2772</name>
</gene>
<feature type="binding site" evidence="5">
    <location>
        <position position="117"/>
    </location>
    <ligand>
        <name>phosphate</name>
        <dbReference type="ChEBI" id="CHEBI:43474"/>
    </ligand>
</feature>
<dbReference type="InterPro" id="IPR005673">
    <property type="entry name" value="ABC_phos-bd_PstS"/>
</dbReference>
<accession>A0A1G9MVP9</accession>
<feature type="region of interest" description="Disordered" evidence="6">
    <location>
        <begin position="28"/>
        <end position="62"/>
    </location>
</feature>
<feature type="binding site" evidence="5">
    <location>
        <begin position="207"/>
        <end position="209"/>
    </location>
    <ligand>
        <name>phosphate</name>
        <dbReference type="ChEBI" id="CHEBI:43474"/>
    </ligand>
</feature>
<feature type="chain" id="PRO_5039207294" description="Phosphate-binding protein" evidence="7">
    <location>
        <begin position="19"/>
        <end position="383"/>
    </location>
</feature>
<dbReference type="NCBIfam" id="TIGR00975">
    <property type="entry name" value="3a0107s03"/>
    <property type="match status" value="1"/>
</dbReference>
<dbReference type="AlphaFoldDB" id="A0A1G9MVP9"/>
<keyword evidence="3 4" id="KW-0592">Phosphate transport</keyword>
<dbReference type="Pfam" id="PF12849">
    <property type="entry name" value="PBP_like_2"/>
    <property type="match status" value="1"/>
</dbReference>
<dbReference type="OrthoDB" id="9801510at2"/>
<feature type="compositionally biased region" description="Low complexity" evidence="6">
    <location>
        <begin position="28"/>
        <end position="56"/>
    </location>
</feature>
<evidence type="ECO:0000256" key="3">
    <source>
        <dbReference type="ARBA" id="ARBA00022592"/>
    </source>
</evidence>
<evidence type="ECO:0000256" key="7">
    <source>
        <dbReference type="SAM" id="SignalP"/>
    </source>
</evidence>